<name>A0ABP4RT36_9ACTN</name>
<organism evidence="3 4">
    <name type="scientific">Fodinicola feengrottensis</name>
    <dbReference type="NCBI Taxonomy" id="435914"/>
    <lineage>
        <taxon>Bacteria</taxon>
        <taxon>Bacillati</taxon>
        <taxon>Actinomycetota</taxon>
        <taxon>Actinomycetes</taxon>
        <taxon>Mycobacteriales</taxon>
        <taxon>Fodinicola</taxon>
    </lineage>
</organism>
<keyword evidence="4" id="KW-1185">Reference proteome</keyword>
<evidence type="ECO:0000313" key="4">
    <source>
        <dbReference type="Proteomes" id="UP001500618"/>
    </source>
</evidence>
<evidence type="ECO:0000259" key="2">
    <source>
        <dbReference type="Pfam" id="PF04715"/>
    </source>
</evidence>
<dbReference type="SUPFAM" id="SSF56322">
    <property type="entry name" value="ADC synthase"/>
    <property type="match status" value="1"/>
</dbReference>
<evidence type="ECO:0000259" key="1">
    <source>
        <dbReference type="Pfam" id="PF00425"/>
    </source>
</evidence>
<sequence>MAFFDPLASFVALREAYGENDLYLLESLSGPETDRRSSMIGIGRILTITVTIDKVTLDGAQELVERVKQAWQRAGVFKEEDTLRSRKHLWDLLRAVQGVFDVTALTPEQHSGFGLFGYYGYDTTWAVEDLPMLIEHAGDTPDIVLAVYQGQLVQDLAKRRARIDTYDGGAAWAPLDVDAVLDRLTGIPLDDGTPRVPKPTKVEQPTTHEHYVKGVETALEHIRAGDIYQLQLGQELRVTTSADPLAVYRRLRARNPSPYMYYVPNGPQTLVGASPELFVRLEEDLITMRPIAGTVRRGRDLAEDEMLAAQMLRDEKEVAEHIMLVDLCRNDIGRVCRTNTLEVPALLTVEAYSHVSHLVSTVIGRQMSTMDVWDIMAATFPAGTMTGAPKVRAMEIIESLETTRRGAYAGAVGQISFDGQMNLALNIRSTLYHDGVYQLRASAGIVADSRPDREWAETWQKLGAPYWAITGEEAADAGVRD</sequence>
<dbReference type="InterPro" id="IPR015890">
    <property type="entry name" value="Chorismate_C"/>
</dbReference>
<proteinExistence type="predicted"/>
<dbReference type="PANTHER" id="PTHR11236:SF9">
    <property type="entry name" value="ANTHRANILATE SYNTHASE COMPONENT 1"/>
    <property type="match status" value="1"/>
</dbReference>
<dbReference type="PRINTS" id="PR00095">
    <property type="entry name" value="ANTSNTHASEI"/>
</dbReference>
<gene>
    <name evidence="3" type="primary">trpE</name>
    <name evidence="3" type="ORF">GCM10009765_08430</name>
</gene>
<dbReference type="PANTHER" id="PTHR11236">
    <property type="entry name" value="AMINOBENZOATE/ANTHRANILATE SYNTHASE"/>
    <property type="match status" value="1"/>
</dbReference>
<dbReference type="InterPro" id="IPR006805">
    <property type="entry name" value="Anth_synth_I_N"/>
</dbReference>
<comment type="caution">
    <text evidence="3">The sequence shown here is derived from an EMBL/GenBank/DDBJ whole genome shotgun (WGS) entry which is preliminary data.</text>
</comment>
<evidence type="ECO:0000313" key="3">
    <source>
        <dbReference type="EMBL" id="GAA1661263.1"/>
    </source>
</evidence>
<accession>A0ABP4RT36</accession>
<dbReference type="InterPro" id="IPR019999">
    <property type="entry name" value="Anth_synth_I-like"/>
</dbReference>
<feature type="domain" description="Chorismate-utilising enzyme C-terminal" evidence="1">
    <location>
        <begin position="208"/>
        <end position="461"/>
    </location>
</feature>
<feature type="domain" description="Anthranilate synthase component I N-terminal" evidence="2">
    <location>
        <begin position="6"/>
        <end position="161"/>
    </location>
</feature>
<dbReference type="Pfam" id="PF00425">
    <property type="entry name" value="Chorismate_bind"/>
    <property type="match status" value="1"/>
</dbReference>
<dbReference type="InterPro" id="IPR005801">
    <property type="entry name" value="ADC_synthase"/>
</dbReference>
<dbReference type="EMBL" id="BAAANY010000002">
    <property type="protein sequence ID" value="GAA1661263.1"/>
    <property type="molecule type" value="Genomic_DNA"/>
</dbReference>
<reference evidence="4" key="1">
    <citation type="journal article" date="2019" name="Int. J. Syst. Evol. Microbiol.">
        <title>The Global Catalogue of Microorganisms (GCM) 10K type strain sequencing project: providing services to taxonomists for standard genome sequencing and annotation.</title>
        <authorList>
            <consortium name="The Broad Institute Genomics Platform"/>
            <consortium name="The Broad Institute Genome Sequencing Center for Infectious Disease"/>
            <person name="Wu L."/>
            <person name="Ma J."/>
        </authorList>
    </citation>
    <scope>NUCLEOTIDE SEQUENCE [LARGE SCALE GENOMIC DNA]</scope>
    <source>
        <strain evidence="4">JCM 14718</strain>
    </source>
</reference>
<dbReference type="Gene3D" id="3.60.120.10">
    <property type="entry name" value="Anthranilate synthase"/>
    <property type="match status" value="1"/>
</dbReference>
<dbReference type="Pfam" id="PF04715">
    <property type="entry name" value="Anth_synt_I_N"/>
    <property type="match status" value="1"/>
</dbReference>
<protein>
    <submittedName>
        <fullName evidence="3">Anthranilate synthase component I</fullName>
    </submittedName>
</protein>
<dbReference type="Proteomes" id="UP001500618">
    <property type="component" value="Unassembled WGS sequence"/>
</dbReference>